<reference evidence="1" key="1">
    <citation type="submission" date="2022-07" db="EMBL/GenBank/DDBJ databases">
        <title>Phylogenomic reconstructions and comparative analyses of Kickxellomycotina fungi.</title>
        <authorList>
            <person name="Reynolds N.K."/>
            <person name="Stajich J.E."/>
            <person name="Barry K."/>
            <person name="Grigoriev I.V."/>
            <person name="Crous P."/>
            <person name="Smith M.E."/>
        </authorList>
    </citation>
    <scope>NUCLEOTIDE SEQUENCE</scope>
    <source>
        <strain evidence="1">Benny 63K</strain>
    </source>
</reference>
<dbReference type="Proteomes" id="UP001150581">
    <property type="component" value="Unassembled WGS sequence"/>
</dbReference>
<keyword evidence="2" id="KW-1185">Reference proteome</keyword>
<comment type="caution">
    <text evidence="1">The sequence shown here is derived from an EMBL/GenBank/DDBJ whole genome shotgun (WGS) entry which is preliminary data.</text>
</comment>
<sequence>MATPTRRSARVTRAPERLTASIPVPTSSPLTTTATTPRKRTKASAFASPLPAQQPPAASSRSKSKSKSKSKNKKRQRTARTTQRIATASDSEQESGQESEQESEQADSDDDNSDFEEKQRAVAKKAPRTPQGSRKTTKQKAEGRAQQQHQQHQQSAMAAATDALPSELFNAVLDDNVAVAQVVSDWIEAYRADDEASTGELINFLIKLAGCPGQIPHGAVYETEGITEQLERLQTQSIAALKHSTNTSTSSTAASEELLLGKSKEHRRQRKQALDFVQRLIIDGQHHLVFAHVNEDNGLSPFTEVLLQWLVAMAASAYRPFRHAATLASLAVQSALVSVRAHTAQQLQTTQRQLESGSRVRADAQQRLRDRIGALGEQDEAAEAAFKAIYDTVFIYRYRDVHAVIRAECLVPLASWCRALPAAYLATEYLRYLGWSLNDKDARVREAALAAALGPLLTGKALGMAGAVGAGVGAVGAADSAAADVISGGFRPFIVRFLPRLVQMAAGDVDTKVQVAALKLFAQLARLGYLDPDADLSGAPAKQTRQRKRGDGGGGGRRKKAGKRGTYSHSLSQQLLEESDSSDSSSSGGGGGSEAEQPREHAEGAAQPGAAGPLAGIQPLYADAGGGDLGACPRHSVLRLLAPLVAHTHVTVRAAAAELVAWWLRDAWAGRGGGSREAGGVEHTRELLRCLGAFLHRLALMSHPAAGEAAREHSRWVAEQAAASVEELWSAPPAAAAGLGSDEHQLLQAAAAGGPPPTALDGAIEAAVCAGAGAGAVQPRVAAAAQALWHKMPELGAALGTLAEMLGHDHSALPPAEECALLQALAVWVCERQRAVRARRLRTHRTADADAEQPEAALWQALFAPLVARNMDDAQRLLPLVFLAAEALDAQQLFDAERTDVLQALARMHLAIIARHSGHVRVVRLAAAFLERLDASRLLAATADGDLVGAAAGAAVERLFAGGAVAYAHLVPVRALIRRRDISARLPAVGALLAAARSADPLLALAALDTALHCVLWRALRVDSLLGAAASGSPLGAQATEAVRQLCGDRDSLAATCLALVSDESACGRVREMAFAVAGRVLRLFTGPLASAPGGAELRRQLVLPLSVEPVRAQLERFFARRMAAWHEQLADCAQASSPSICALAPSAWAIGYARVCALGALWAQWLGDHTVAPTALALVAAYTGIAGLEAAERQQPAGARRSAGFVALSAFDHLVQAAVDALRPQLLLQSSRAAAMDALLGAVAACDARSGAAGPVNVATLGRFVGAALRSAFAAQQPAAPALARTPGRGSDATTLAPPAIGLAWSQRLERAVAAKTGMAQMLDAEGELRMEPLAAAEWAPMAAWFAALAQTIHGVVRPRHAMALDAQIRRLAGEAPIAAVAPYQRALSRELAKAGAISARLEEARAGVGLAARESMLSMSPTPTPMPRRIAARDKRGNGDDAMDVDA</sequence>
<proteinExistence type="predicted"/>
<name>A0ACC1IQC2_9FUNG</name>
<evidence type="ECO:0000313" key="1">
    <source>
        <dbReference type="EMBL" id="KAJ1898812.1"/>
    </source>
</evidence>
<accession>A0ACC1IQC2</accession>
<gene>
    <name evidence="1" type="primary">IRR1</name>
    <name evidence="1" type="ORF">LPJ66_002516</name>
</gene>
<organism evidence="1 2">
    <name type="scientific">Kickxella alabastrina</name>
    <dbReference type="NCBI Taxonomy" id="61397"/>
    <lineage>
        <taxon>Eukaryota</taxon>
        <taxon>Fungi</taxon>
        <taxon>Fungi incertae sedis</taxon>
        <taxon>Zoopagomycota</taxon>
        <taxon>Kickxellomycotina</taxon>
        <taxon>Kickxellomycetes</taxon>
        <taxon>Kickxellales</taxon>
        <taxon>Kickxellaceae</taxon>
        <taxon>Kickxella</taxon>
    </lineage>
</organism>
<dbReference type="EMBL" id="JANBPG010000207">
    <property type="protein sequence ID" value="KAJ1898812.1"/>
    <property type="molecule type" value="Genomic_DNA"/>
</dbReference>
<evidence type="ECO:0000313" key="2">
    <source>
        <dbReference type="Proteomes" id="UP001150581"/>
    </source>
</evidence>
<protein>
    <submittedName>
        <fullName evidence="1">Cohesin complex subunit</fullName>
    </submittedName>
</protein>